<protein>
    <recommendedName>
        <fullName evidence="3">Secreted protein</fullName>
    </recommendedName>
</protein>
<evidence type="ECO:0000313" key="2">
    <source>
        <dbReference type="EMBL" id="GFD30811.1"/>
    </source>
</evidence>
<reference evidence="2" key="1">
    <citation type="journal article" date="2019" name="Sci. Rep.">
        <title>Draft genome of Tanacetum cinerariifolium, the natural source of mosquito coil.</title>
        <authorList>
            <person name="Yamashiro T."/>
            <person name="Shiraishi A."/>
            <person name="Satake H."/>
            <person name="Nakayama K."/>
        </authorList>
    </citation>
    <scope>NUCLEOTIDE SEQUENCE</scope>
</reference>
<proteinExistence type="predicted"/>
<feature type="non-terminal residue" evidence="2">
    <location>
        <position position="1"/>
    </location>
</feature>
<accession>A0A699VAS4</accession>
<evidence type="ECO:0008006" key="3">
    <source>
        <dbReference type="Google" id="ProtNLM"/>
    </source>
</evidence>
<organism evidence="2">
    <name type="scientific">Tanacetum cinerariifolium</name>
    <name type="common">Dalmatian daisy</name>
    <name type="synonym">Chrysanthemum cinerariifolium</name>
    <dbReference type="NCBI Taxonomy" id="118510"/>
    <lineage>
        <taxon>Eukaryota</taxon>
        <taxon>Viridiplantae</taxon>
        <taxon>Streptophyta</taxon>
        <taxon>Embryophyta</taxon>
        <taxon>Tracheophyta</taxon>
        <taxon>Spermatophyta</taxon>
        <taxon>Magnoliopsida</taxon>
        <taxon>eudicotyledons</taxon>
        <taxon>Gunneridae</taxon>
        <taxon>Pentapetalae</taxon>
        <taxon>asterids</taxon>
        <taxon>campanulids</taxon>
        <taxon>Asterales</taxon>
        <taxon>Asteraceae</taxon>
        <taxon>Asteroideae</taxon>
        <taxon>Anthemideae</taxon>
        <taxon>Anthemidinae</taxon>
        <taxon>Tanacetum</taxon>
    </lineage>
</organism>
<evidence type="ECO:0000256" key="1">
    <source>
        <dbReference type="SAM" id="SignalP"/>
    </source>
</evidence>
<keyword evidence="1" id="KW-0732">Signal</keyword>
<dbReference type="EMBL" id="BKCJ011407764">
    <property type="protein sequence ID" value="GFD30811.1"/>
    <property type="molecule type" value="Genomic_DNA"/>
</dbReference>
<gene>
    <name evidence="2" type="ORF">Tci_902780</name>
</gene>
<comment type="caution">
    <text evidence="2">The sequence shown here is derived from an EMBL/GenBank/DDBJ whole genome shotgun (WGS) entry which is preliminary data.</text>
</comment>
<feature type="signal peptide" evidence="1">
    <location>
        <begin position="1"/>
        <end position="17"/>
    </location>
</feature>
<dbReference type="AlphaFoldDB" id="A0A699VAS4"/>
<feature type="chain" id="PRO_5025528142" description="Secreted protein" evidence="1">
    <location>
        <begin position="18"/>
        <end position="70"/>
    </location>
</feature>
<name>A0A699VAS4_TANCI</name>
<sequence>VVVGVVVIVGICRSASTVPGQMANPFVIIAPRPGQCFASYSAMAGSDCFQKYPQTFVCSQQHHGSSCPSV</sequence>